<accession>A0A9X3EQT1</accession>
<name>A0A9X3EQT1_9BACT</name>
<dbReference type="AlphaFoldDB" id="A0A9X3EQT1"/>
<reference evidence="1" key="1">
    <citation type="submission" date="2022-11" db="EMBL/GenBank/DDBJ databases">
        <title>Minimal conservation of predation-associated metabolite biosynthetic gene clusters underscores biosynthetic potential of Myxococcota including descriptions for ten novel species: Archangium lansinium sp. nov., Myxococcus landrumus sp. nov., Nannocystis bai.</title>
        <authorList>
            <person name="Ahearne A."/>
            <person name="Stevens C."/>
            <person name="Phillips K."/>
        </authorList>
    </citation>
    <scope>NUCLEOTIDE SEQUENCE</scope>
    <source>
        <strain evidence="1">Na p29</strain>
    </source>
</reference>
<evidence type="ECO:0000313" key="2">
    <source>
        <dbReference type="Proteomes" id="UP001150924"/>
    </source>
</evidence>
<sequence length="47" mass="4989">MLVTVLASQVDAVLPALAASAARTILFMFNTEQALIQHSGAEFRDVA</sequence>
<evidence type="ECO:0000313" key="1">
    <source>
        <dbReference type="EMBL" id="MCY1008567.1"/>
    </source>
</evidence>
<protein>
    <submittedName>
        <fullName evidence="1">Uncharacterized protein</fullName>
    </submittedName>
</protein>
<organism evidence="1 2">
    <name type="scientific">Nannocystis pusilla</name>
    <dbReference type="NCBI Taxonomy" id="889268"/>
    <lineage>
        <taxon>Bacteria</taxon>
        <taxon>Pseudomonadati</taxon>
        <taxon>Myxococcota</taxon>
        <taxon>Polyangia</taxon>
        <taxon>Nannocystales</taxon>
        <taxon>Nannocystaceae</taxon>
        <taxon>Nannocystis</taxon>
    </lineage>
</organism>
<dbReference type="Proteomes" id="UP001150924">
    <property type="component" value="Unassembled WGS sequence"/>
</dbReference>
<dbReference type="RefSeq" id="WP_267771170.1">
    <property type="nucleotide sequence ID" value="NZ_JAPNKE010000002.1"/>
</dbReference>
<keyword evidence="2" id="KW-1185">Reference proteome</keyword>
<comment type="caution">
    <text evidence="1">The sequence shown here is derived from an EMBL/GenBank/DDBJ whole genome shotgun (WGS) entry which is preliminary data.</text>
</comment>
<proteinExistence type="predicted"/>
<dbReference type="EMBL" id="JAPNKE010000002">
    <property type="protein sequence ID" value="MCY1008567.1"/>
    <property type="molecule type" value="Genomic_DNA"/>
</dbReference>
<gene>
    <name evidence="1" type="ORF">OV079_24000</name>
</gene>